<dbReference type="AlphaFoldDB" id="A0A381VHF9"/>
<proteinExistence type="predicted"/>
<reference evidence="1" key="1">
    <citation type="submission" date="2018-05" db="EMBL/GenBank/DDBJ databases">
        <authorList>
            <person name="Lanie J.A."/>
            <person name="Ng W.-L."/>
            <person name="Kazmierczak K.M."/>
            <person name="Andrzejewski T.M."/>
            <person name="Davidsen T.M."/>
            <person name="Wayne K.J."/>
            <person name="Tettelin H."/>
            <person name="Glass J.I."/>
            <person name="Rusch D."/>
            <person name="Podicherti R."/>
            <person name="Tsui H.-C.T."/>
            <person name="Winkler M.E."/>
        </authorList>
    </citation>
    <scope>NUCLEOTIDE SEQUENCE</scope>
</reference>
<protein>
    <submittedName>
        <fullName evidence="1">Uncharacterized protein</fullName>
    </submittedName>
</protein>
<organism evidence="1">
    <name type="scientific">marine metagenome</name>
    <dbReference type="NCBI Taxonomy" id="408172"/>
    <lineage>
        <taxon>unclassified sequences</taxon>
        <taxon>metagenomes</taxon>
        <taxon>ecological metagenomes</taxon>
    </lineage>
</organism>
<name>A0A381VHF9_9ZZZZ</name>
<dbReference type="EMBL" id="UINC01008725">
    <property type="protein sequence ID" value="SVA39228.1"/>
    <property type="molecule type" value="Genomic_DNA"/>
</dbReference>
<sequence length="112" mass="12835">MRLLSIILIGTSIILSQDENVDSVEVHSCDSPLIEMKNSDENRALKLKELIPYMIDSIKCRFSDRGKAKAKSRDKRNKKLVYDQSYQFKSFSSSCAYCAAYMIVVFYLSSVF</sequence>
<evidence type="ECO:0000313" key="1">
    <source>
        <dbReference type="EMBL" id="SVA39228.1"/>
    </source>
</evidence>
<accession>A0A381VHF9</accession>
<gene>
    <name evidence="1" type="ORF">METZ01_LOCUS92082</name>
</gene>